<dbReference type="PRINTS" id="PR00385">
    <property type="entry name" value="P450"/>
</dbReference>
<feature type="binding site" description="axial binding residue" evidence="9">
    <location>
        <position position="177"/>
    </location>
    <ligand>
        <name>heme</name>
        <dbReference type="ChEBI" id="CHEBI:30413"/>
    </ligand>
    <ligandPart>
        <name>Fe</name>
        <dbReference type="ChEBI" id="CHEBI:18248"/>
    </ligandPart>
</feature>
<evidence type="ECO:0000256" key="1">
    <source>
        <dbReference type="ARBA" id="ARBA00001971"/>
    </source>
</evidence>
<dbReference type="PRINTS" id="PR00463">
    <property type="entry name" value="EP450I"/>
</dbReference>
<keyword evidence="6 10" id="KW-0560">Oxidoreductase</keyword>
<evidence type="ECO:0000256" key="4">
    <source>
        <dbReference type="ARBA" id="ARBA00022617"/>
    </source>
</evidence>
<dbReference type="AlphaFoldDB" id="A0A4S4K530"/>
<dbReference type="InterPro" id="IPR036396">
    <property type="entry name" value="Cyt_P450_sf"/>
</dbReference>
<dbReference type="Gene3D" id="1.10.630.10">
    <property type="entry name" value="Cytochrome P450"/>
    <property type="match status" value="1"/>
</dbReference>
<comment type="pathway">
    <text evidence="2">Secondary metabolite biosynthesis.</text>
</comment>
<keyword evidence="8 10" id="KW-0503">Monooxygenase</keyword>
<evidence type="ECO:0000256" key="2">
    <source>
        <dbReference type="ARBA" id="ARBA00005179"/>
    </source>
</evidence>
<keyword evidence="4 9" id="KW-0349">Heme</keyword>
<proteinExistence type="inferred from homology"/>
<dbReference type="OrthoDB" id="2789670at2759"/>
<dbReference type="SUPFAM" id="SSF48264">
    <property type="entry name" value="Cytochrome P450"/>
    <property type="match status" value="1"/>
</dbReference>
<accession>A0A4S4K530</accession>
<evidence type="ECO:0000256" key="3">
    <source>
        <dbReference type="ARBA" id="ARBA00010617"/>
    </source>
</evidence>
<dbReference type="InterPro" id="IPR050364">
    <property type="entry name" value="Cytochrome_P450_fung"/>
</dbReference>
<evidence type="ECO:0000256" key="9">
    <source>
        <dbReference type="PIRSR" id="PIRSR602401-1"/>
    </source>
</evidence>
<dbReference type="GO" id="GO:0004497">
    <property type="term" value="F:monooxygenase activity"/>
    <property type="evidence" value="ECO:0007669"/>
    <property type="project" value="UniProtKB-KW"/>
</dbReference>
<dbReference type="InterPro" id="IPR017972">
    <property type="entry name" value="Cyt_P450_CS"/>
</dbReference>
<dbReference type="EMBL" id="SGPK01001507">
    <property type="protein sequence ID" value="THG92858.1"/>
    <property type="molecule type" value="Genomic_DNA"/>
</dbReference>
<keyword evidence="7 9" id="KW-0408">Iron</keyword>
<evidence type="ECO:0000256" key="7">
    <source>
        <dbReference type="ARBA" id="ARBA00023004"/>
    </source>
</evidence>
<evidence type="ECO:0000256" key="8">
    <source>
        <dbReference type="ARBA" id="ARBA00023033"/>
    </source>
</evidence>
<gene>
    <name evidence="11" type="ORF">EW145_g8562</name>
</gene>
<keyword evidence="5 9" id="KW-0479">Metal-binding</keyword>
<dbReference type="InterPro" id="IPR001128">
    <property type="entry name" value="Cyt_P450"/>
</dbReference>
<dbReference type="PANTHER" id="PTHR46300">
    <property type="entry name" value="P450, PUTATIVE (EUROFUNG)-RELATED-RELATED"/>
    <property type="match status" value="1"/>
</dbReference>
<dbReference type="GO" id="GO:0020037">
    <property type="term" value="F:heme binding"/>
    <property type="evidence" value="ECO:0007669"/>
    <property type="project" value="InterPro"/>
</dbReference>
<dbReference type="Proteomes" id="UP000308199">
    <property type="component" value="Unassembled WGS sequence"/>
</dbReference>
<evidence type="ECO:0008006" key="13">
    <source>
        <dbReference type="Google" id="ProtNLM"/>
    </source>
</evidence>
<dbReference type="GO" id="GO:0016705">
    <property type="term" value="F:oxidoreductase activity, acting on paired donors, with incorporation or reduction of molecular oxygen"/>
    <property type="evidence" value="ECO:0007669"/>
    <property type="project" value="InterPro"/>
</dbReference>
<protein>
    <recommendedName>
        <fullName evidence="13">Cytochrome P450</fullName>
    </recommendedName>
</protein>
<sequence>MASGTAIPSYTSSLLESGNLSAEDEFSVKWSAASLYSGGADTTVSSIYCFFLAMTLYPDVQRKAQEEIDRVVGIDRLPSFDDRDNLPYVDAIVKEVLRWHPVAPMGLPHVSMEDDIYNGYFIPKGSLIMPNIWEFTHDPKTFHDPMSFKPERFLGVDGRAPEMDPHTLSFGFGRRICPGRELADSSVYLSIAMSLAAFSITKAIDEHGEIVEPRVHFQPGIISHPSVYKTCVRPRSAKAELLVRAVEEDHPWEESGAKALESVQWE</sequence>
<evidence type="ECO:0000256" key="5">
    <source>
        <dbReference type="ARBA" id="ARBA00022723"/>
    </source>
</evidence>
<dbReference type="PANTHER" id="PTHR46300:SF12">
    <property type="entry name" value="P450, PUTATIVE (EUROFUNG)-RELATED"/>
    <property type="match status" value="1"/>
</dbReference>
<evidence type="ECO:0000256" key="10">
    <source>
        <dbReference type="RuleBase" id="RU000461"/>
    </source>
</evidence>
<comment type="similarity">
    <text evidence="3 10">Belongs to the cytochrome P450 family.</text>
</comment>
<name>A0A4S4K530_9AGAM</name>
<reference evidence="11 12" key="1">
    <citation type="submission" date="2019-02" db="EMBL/GenBank/DDBJ databases">
        <title>Genome sequencing of the rare red list fungi Phellinidium pouzarii.</title>
        <authorList>
            <person name="Buettner E."/>
            <person name="Kellner H."/>
        </authorList>
    </citation>
    <scope>NUCLEOTIDE SEQUENCE [LARGE SCALE GENOMIC DNA]</scope>
    <source>
        <strain evidence="11 12">DSM 108285</strain>
    </source>
</reference>
<keyword evidence="12" id="KW-1185">Reference proteome</keyword>
<dbReference type="Pfam" id="PF00067">
    <property type="entry name" value="p450"/>
    <property type="match status" value="1"/>
</dbReference>
<evidence type="ECO:0000313" key="11">
    <source>
        <dbReference type="EMBL" id="THG92858.1"/>
    </source>
</evidence>
<evidence type="ECO:0000313" key="12">
    <source>
        <dbReference type="Proteomes" id="UP000308199"/>
    </source>
</evidence>
<dbReference type="GO" id="GO:0005506">
    <property type="term" value="F:iron ion binding"/>
    <property type="evidence" value="ECO:0007669"/>
    <property type="project" value="InterPro"/>
</dbReference>
<organism evidence="11 12">
    <name type="scientific">Phellinidium pouzarii</name>
    <dbReference type="NCBI Taxonomy" id="167371"/>
    <lineage>
        <taxon>Eukaryota</taxon>
        <taxon>Fungi</taxon>
        <taxon>Dikarya</taxon>
        <taxon>Basidiomycota</taxon>
        <taxon>Agaricomycotina</taxon>
        <taxon>Agaricomycetes</taxon>
        <taxon>Hymenochaetales</taxon>
        <taxon>Hymenochaetaceae</taxon>
        <taxon>Phellinidium</taxon>
    </lineage>
</organism>
<evidence type="ECO:0000256" key="6">
    <source>
        <dbReference type="ARBA" id="ARBA00023002"/>
    </source>
</evidence>
<dbReference type="PROSITE" id="PS00086">
    <property type="entry name" value="CYTOCHROME_P450"/>
    <property type="match status" value="1"/>
</dbReference>
<comment type="cofactor">
    <cofactor evidence="1 9">
        <name>heme</name>
        <dbReference type="ChEBI" id="CHEBI:30413"/>
    </cofactor>
</comment>
<comment type="caution">
    <text evidence="11">The sequence shown here is derived from an EMBL/GenBank/DDBJ whole genome shotgun (WGS) entry which is preliminary data.</text>
</comment>
<dbReference type="InterPro" id="IPR002401">
    <property type="entry name" value="Cyt_P450_E_grp-I"/>
</dbReference>